<sequence length="277" mass="31351">MNNYIKLVNFEINRIAKLFAVLLGITFVVQMIGVIVESRKYVSMANEKIFEGLMSKTQFLESFGQMSFLQIARSFWFMAPIALCAAGIVFYIFLIWYRDWIGKNTFVYRLLMLPTTRLNIFYAKITVILMMALGLVAFQLILLPIEMSVMAAIVPDEFRIAMGVQELVTSMPELNIIIASSIVEFFLYYGAGLLAVSILFTAIILERSFRWKGIVAGLMYSAIAIAVLILPILLHEFVLNGFFYPIELLVLEIAMGLIVLAASVWFSGFLLTKKINV</sequence>
<feature type="transmembrane region" description="Helical" evidence="1">
    <location>
        <begin position="118"/>
        <end position="142"/>
    </location>
</feature>
<dbReference type="OrthoDB" id="1751619at2"/>
<dbReference type="EMBL" id="CP019640">
    <property type="protein sequence ID" value="AQQ53566.1"/>
    <property type="molecule type" value="Genomic_DNA"/>
</dbReference>
<keyword evidence="1" id="KW-0472">Membrane</keyword>
<protein>
    <submittedName>
        <fullName evidence="2">Uncharacterized protein</fullName>
    </submittedName>
</protein>
<accession>A0A1Q2KZI8</accession>
<keyword evidence="1" id="KW-1133">Transmembrane helix</keyword>
<evidence type="ECO:0000313" key="2">
    <source>
        <dbReference type="EMBL" id="AQQ53566.1"/>
    </source>
</evidence>
<feature type="transmembrane region" description="Helical" evidence="1">
    <location>
        <begin position="246"/>
        <end position="271"/>
    </location>
</feature>
<dbReference type="Proteomes" id="UP000188184">
    <property type="component" value="Chromosome"/>
</dbReference>
<dbReference type="RefSeq" id="WP_077589461.1">
    <property type="nucleotide sequence ID" value="NZ_CP019640.1"/>
</dbReference>
<dbReference type="KEGG" id="pmar:B0X71_11105"/>
<feature type="transmembrane region" description="Helical" evidence="1">
    <location>
        <begin position="214"/>
        <end position="234"/>
    </location>
</feature>
<evidence type="ECO:0000256" key="1">
    <source>
        <dbReference type="SAM" id="Phobius"/>
    </source>
</evidence>
<dbReference type="AlphaFoldDB" id="A0A1Q2KZI8"/>
<organism evidence="2 3">
    <name type="scientific">Planococcus lenghuensis</name>
    <dbReference type="NCBI Taxonomy" id="2213202"/>
    <lineage>
        <taxon>Bacteria</taxon>
        <taxon>Bacillati</taxon>
        <taxon>Bacillota</taxon>
        <taxon>Bacilli</taxon>
        <taxon>Bacillales</taxon>
        <taxon>Caryophanaceae</taxon>
        <taxon>Planococcus</taxon>
    </lineage>
</organism>
<reference evidence="2 3" key="1">
    <citation type="submission" date="2017-02" db="EMBL/GenBank/DDBJ databases">
        <title>The complete genomic sequence of a novel cold adapted crude oil-degrading bacterium Planococcus qaidamina Y42.</title>
        <authorList>
            <person name="Yang R."/>
        </authorList>
    </citation>
    <scope>NUCLEOTIDE SEQUENCE [LARGE SCALE GENOMIC DNA]</scope>
    <source>
        <strain evidence="2 3">Y42</strain>
    </source>
</reference>
<feature type="transmembrane region" description="Helical" evidence="1">
    <location>
        <begin position="15"/>
        <end position="36"/>
    </location>
</feature>
<keyword evidence="3" id="KW-1185">Reference proteome</keyword>
<gene>
    <name evidence="2" type="ORF">B0X71_11105</name>
</gene>
<feature type="transmembrane region" description="Helical" evidence="1">
    <location>
        <begin position="176"/>
        <end position="202"/>
    </location>
</feature>
<feature type="transmembrane region" description="Helical" evidence="1">
    <location>
        <begin position="75"/>
        <end position="97"/>
    </location>
</feature>
<evidence type="ECO:0000313" key="3">
    <source>
        <dbReference type="Proteomes" id="UP000188184"/>
    </source>
</evidence>
<keyword evidence="1" id="KW-0812">Transmembrane</keyword>
<proteinExistence type="predicted"/>
<name>A0A1Q2KZI8_9BACL</name>